<evidence type="ECO:0000256" key="2">
    <source>
        <dbReference type="ARBA" id="ARBA00022980"/>
    </source>
</evidence>
<gene>
    <name evidence="9" type="ORF">JOB18_039205</name>
</gene>
<dbReference type="FunFam" id="3.30.980.10:FF:000006">
    <property type="entry name" value="39S ribosomal protein L39, mitochondrial"/>
    <property type="match status" value="1"/>
</dbReference>
<evidence type="ECO:0000256" key="8">
    <source>
        <dbReference type="SAM" id="MobiDB-lite"/>
    </source>
</evidence>
<organism evidence="9 10">
    <name type="scientific">Solea senegalensis</name>
    <name type="common">Senegalese sole</name>
    <dbReference type="NCBI Taxonomy" id="28829"/>
    <lineage>
        <taxon>Eukaryota</taxon>
        <taxon>Metazoa</taxon>
        <taxon>Chordata</taxon>
        <taxon>Craniata</taxon>
        <taxon>Vertebrata</taxon>
        <taxon>Euteleostomi</taxon>
        <taxon>Actinopterygii</taxon>
        <taxon>Neopterygii</taxon>
        <taxon>Teleostei</taxon>
        <taxon>Neoteleostei</taxon>
        <taxon>Acanthomorphata</taxon>
        <taxon>Carangaria</taxon>
        <taxon>Pleuronectiformes</taxon>
        <taxon>Pleuronectoidei</taxon>
        <taxon>Soleidae</taxon>
        <taxon>Solea</taxon>
    </lineage>
</organism>
<dbReference type="PANTHER" id="PTHR42753">
    <property type="entry name" value="MITOCHONDRIAL RIBOSOME PROTEIN L39/PROLYL-TRNA LIGASE FAMILY MEMBER"/>
    <property type="match status" value="1"/>
</dbReference>
<comment type="similarity">
    <text evidence="5">Belongs to the mitochondrion-specific ribosomal protein mL39 family.</text>
</comment>
<evidence type="ECO:0000256" key="5">
    <source>
        <dbReference type="ARBA" id="ARBA00061231"/>
    </source>
</evidence>
<feature type="compositionally biased region" description="Low complexity" evidence="8">
    <location>
        <begin position="342"/>
        <end position="356"/>
    </location>
</feature>
<accession>A0AAV6RGP3</accession>
<keyword evidence="2" id="KW-0689">Ribosomal protein</keyword>
<proteinExistence type="inferred from homology"/>
<protein>
    <recommendedName>
        <fullName evidence="6">Large ribosomal subunit protein mL39</fullName>
    </recommendedName>
    <alternativeName>
        <fullName evidence="7">39S ribosomal protein L39, mitochondrial</fullName>
    </alternativeName>
</protein>
<dbReference type="EMBL" id="JAGKHQ010000012">
    <property type="protein sequence ID" value="KAG7503472.1"/>
    <property type="molecule type" value="Genomic_DNA"/>
</dbReference>
<dbReference type="GO" id="GO:0005840">
    <property type="term" value="C:ribosome"/>
    <property type="evidence" value="ECO:0007669"/>
    <property type="project" value="UniProtKB-KW"/>
</dbReference>
<evidence type="ECO:0000256" key="4">
    <source>
        <dbReference type="ARBA" id="ARBA00023274"/>
    </source>
</evidence>
<feature type="region of interest" description="Disordered" evidence="8">
    <location>
        <begin position="313"/>
        <end position="356"/>
    </location>
</feature>
<keyword evidence="4" id="KW-0687">Ribonucleoprotein</keyword>
<evidence type="ECO:0000313" key="10">
    <source>
        <dbReference type="Proteomes" id="UP000693946"/>
    </source>
</evidence>
<keyword evidence="3" id="KW-0496">Mitochondrion</keyword>
<reference evidence="9 10" key="1">
    <citation type="journal article" date="2021" name="Sci. Rep.">
        <title>Chromosome anchoring in Senegalese sole (Solea senegalensis) reveals sex-associated markers and genome rearrangements in flatfish.</title>
        <authorList>
            <person name="Guerrero-Cozar I."/>
            <person name="Gomez-Garrido J."/>
            <person name="Berbel C."/>
            <person name="Martinez-Blanch J.F."/>
            <person name="Alioto T."/>
            <person name="Claros M.G."/>
            <person name="Gagnaire P.A."/>
            <person name="Manchado M."/>
        </authorList>
    </citation>
    <scope>NUCLEOTIDE SEQUENCE [LARGE SCALE GENOMIC DNA]</scope>
    <source>
        <strain evidence="9">Sse05_10M</strain>
    </source>
</reference>
<evidence type="ECO:0000256" key="7">
    <source>
        <dbReference type="ARBA" id="ARBA00075914"/>
    </source>
</evidence>
<dbReference type="GO" id="GO:0005739">
    <property type="term" value="C:mitochondrion"/>
    <property type="evidence" value="ECO:0007669"/>
    <property type="project" value="UniProtKB-SubCell"/>
</dbReference>
<evidence type="ECO:0000313" key="9">
    <source>
        <dbReference type="EMBL" id="KAG7503472.1"/>
    </source>
</evidence>
<keyword evidence="10" id="KW-1185">Reference proteome</keyword>
<dbReference type="InterPro" id="IPR050062">
    <property type="entry name" value="Pro-tRNA_synthetase"/>
</dbReference>
<comment type="subcellular location">
    <subcellularLocation>
        <location evidence="1">Mitochondrion</location>
    </subcellularLocation>
</comment>
<comment type="caution">
    <text evidence="9">The sequence shown here is derived from an EMBL/GenBank/DDBJ whole genome shotgun (WGS) entry which is preliminary data.</text>
</comment>
<sequence>MATRAVCQFLQRRYASAAAAVRPPVAEVRSQRNAVFSREQARQRALYPRIEKIEVSMQGPGLGGTLLIMNRGVSTPLSCARHLTDYHVTNSVLALVDGEIWPLHQPLTRSCSLTLLTFKENDPTLVNQAYWRSCAALLGQMLETAFKDNFTVELLSVPEVPVTSGAFCCDVALDPQLDSWTPSEETLRSMTRGAQQLIHQDLAWEPLEVVPSVALEAFSHSRYKQEEVEQKAAQSAKGTVMLYRCGDHVLLSGGPLVARTGLCSQYEVTALHSLGRGPCGLHRRAQGLSLPLQLQAHHTVWRKLRQRAEKLVKESRCEEVTTSSAPDSTPPPTGQTHPALPPSLSLSPPQSAPGSLNARIEDIVPRLLTPRSPQPAVPATARPLRCDAPRRVAPVAFPWRAAGSSPGSWMNHCGVGNKCEKKAEARDLPPRCVQRREEDSARGDDHGGDVPVSVLCHFTPAMFPVCPCYRVDHQTQGGDAVLTCLFRTERDQSPRIEWKKRGKDVSFVYFDGQFRECMMEQKGAVLRRYHGTRLLITATVNQRHRESLR</sequence>
<evidence type="ECO:0000256" key="6">
    <source>
        <dbReference type="ARBA" id="ARBA00071662"/>
    </source>
</evidence>
<evidence type="ECO:0000256" key="3">
    <source>
        <dbReference type="ARBA" id="ARBA00023128"/>
    </source>
</evidence>
<dbReference type="GO" id="GO:0003723">
    <property type="term" value="F:RNA binding"/>
    <property type="evidence" value="ECO:0007669"/>
    <property type="project" value="TreeGrafter"/>
</dbReference>
<dbReference type="GO" id="GO:1990904">
    <property type="term" value="C:ribonucleoprotein complex"/>
    <property type="evidence" value="ECO:0007669"/>
    <property type="project" value="UniProtKB-KW"/>
</dbReference>
<dbReference type="PANTHER" id="PTHR42753:SF9">
    <property type="entry name" value="LARGE RIBOSOMAL SUBUNIT PROTEIN ML39"/>
    <property type="match status" value="1"/>
</dbReference>
<name>A0AAV6RGP3_SOLSE</name>
<dbReference type="CDD" id="cd01667">
    <property type="entry name" value="TGS_ThrRS"/>
    <property type="match status" value="1"/>
</dbReference>
<dbReference type="AlphaFoldDB" id="A0AAV6RGP3"/>
<dbReference type="Proteomes" id="UP000693946">
    <property type="component" value="Linkage Group LG2"/>
</dbReference>
<evidence type="ECO:0000256" key="1">
    <source>
        <dbReference type="ARBA" id="ARBA00004173"/>
    </source>
</evidence>